<dbReference type="GO" id="GO:0000228">
    <property type="term" value="C:nuclear chromosome"/>
    <property type="evidence" value="ECO:0007669"/>
    <property type="project" value="TreeGrafter"/>
</dbReference>
<dbReference type="RefSeq" id="XP_022514710.1">
    <property type="nucleotide sequence ID" value="XM_022653016.1"/>
</dbReference>
<evidence type="ECO:0000313" key="3">
    <source>
        <dbReference type="EMBL" id="OAG42758.1"/>
    </source>
</evidence>
<accession>A0A177FEZ7</accession>
<dbReference type="EMBL" id="LVKK01000014">
    <property type="protein sequence ID" value="OAG42758.1"/>
    <property type="molecule type" value="Genomic_DNA"/>
</dbReference>
<dbReference type="Proteomes" id="UP000077002">
    <property type="component" value="Unassembled WGS sequence"/>
</dbReference>
<feature type="compositionally biased region" description="Pro residues" evidence="1">
    <location>
        <begin position="15"/>
        <end position="26"/>
    </location>
</feature>
<feature type="region of interest" description="Disordered" evidence="1">
    <location>
        <begin position="1"/>
        <end position="27"/>
    </location>
</feature>
<dbReference type="GO" id="GO:0003918">
    <property type="term" value="F:DNA topoisomerase type II (double strand cut, ATP-hydrolyzing) activity"/>
    <property type="evidence" value="ECO:0007669"/>
    <property type="project" value="InterPro"/>
</dbReference>
<sequence>MLRPSQRYPFMDPSQRPPLHPLPQPAGAPITAANQLVLDYIEATFNAIIQEIKHTSGHGKPVITMSRVAAVKAYPDEDDPTHLHWHVESRQVQYHFPGRTKAEAWRFDLFKNQGTVDRYLDEIAHTCRVTRRDLNVVASPKGLAAGLCDVRSNRHAQVVQTICVNTPLATTSHVNWILVIEKEATFNALTEREFHQHPVIGPGLLVTAKGYPDITTRYFLRQLLDQSPYSIPVFGLFDWDPDGVKILKCYLYGSRSLAQEHGCDIPEAQWIGLKMEDVVSDQDIGNQTVQLSKRDRMTANALLANQEWHDRAGIVLPGLQAAVTEVQRMLMLNRKAEIQSLDEGQGGLEEWLMGRLRQQLCCRS</sequence>
<dbReference type="Pfam" id="PF21180">
    <property type="entry name" value="TOP6A-Spo11_Toprim"/>
    <property type="match status" value="1"/>
</dbReference>
<dbReference type="AlphaFoldDB" id="A0A177FEZ7"/>
<dbReference type="SUPFAM" id="SSF56726">
    <property type="entry name" value="DNA topoisomerase IV, alpha subunit"/>
    <property type="match status" value="1"/>
</dbReference>
<dbReference type="OrthoDB" id="5377392at2759"/>
<dbReference type="GeneID" id="34598213"/>
<dbReference type="GO" id="GO:0007131">
    <property type="term" value="P:reciprocal meiotic recombination"/>
    <property type="evidence" value="ECO:0007669"/>
    <property type="project" value="TreeGrafter"/>
</dbReference>
<dbReference type="InterPro" id="IPR002815">
    <property type="entry name" value="Spo11/TopoVI_A"/>
</dbReference>
<dbReference type="Gene3D" id="3.40.1360.10">
    <property type="match status" value="1"/>
</dbReference>
<dbReference type="CDD" id="cd00223">
    <property type="entry name" value="TOPRIM_TopoIIB_SPO"/>
    <property type="match status" value="1"/>
</dbReference>
<protein>
    <recommendedName>
        <fullName evidence="2">Topoisomerase 6 subunit A/Spo11 TOPRIM domain-containing protein</fullName>
    </recommendedName>
</protein>
<evidence type="ECO:0000313" key="4">
    <source>
        <dbReference type="Proteomes" id="UP000077002"/>
    </source>
</evidence>
<dbReference type="PANTHER" id="PTHR10848:SF0">
    <property type="entry name" value="MEIOTIC RECOMBINATION PROTEIN SPO11"/>
    <property type="match status" value="1"/>
</dbReference>
<evidence type="ECO:0000259" key="2">
    <source>
        <dbReference type="Pfam" id="PF21180"/>
    </source>
</evidence>
<comment type="caution">
    <text evidence="3">The sequence shown here is derived from an EMBL/GenBank/DDBJ whole genome shotgun (WGS) entry which is preliminary data.</text>
</comment>
<dbReference type="PRINTS" id="PR01550">
    <property type="entry name" value="TOP6AFAMILY"/>
</dbReference>
<dbReference type="GO" id="GO:0003677">
    <property type="term" value="F:DNA binding"/>
    <property type="evidence" value="ECO:0007669"/>
    <property type="project" value="InterPro"/>
</dbReference>
<feature type="domain" description="Topoisomerase 6 subunit A/Spo11 TOPRIM" evidence="2">
    <location>
        <begin position="177"/>
        <end position="343"/>
    </location>
</feature>
<name>A0A177FEZ7_9EURO</name>
<dbReference type="GO" id="GO:0000706">
    <property type="term" value="P:meiotic DNA double-strand break processing"/>
    <property type="evidence" value="ECO:0007669"/>
    <property type="project" value="TreeGrafter"/>
</dbReference>
<dbReference type="PANTHER" id="PTHR10848">
    <property type="entry name" value="MEIOTIC RECOMBINATION PROTEIN SPO11"/>
    <property type="match status" value="1"/>
</dbReference>
<dbReference type="InterPro" id="IPR034136">
    <property type="entry name" value="TOPRIM_Topo6A/Spo11"/>
</dbReference>
<keyword evidence="4" id="KW-1185">Reference proteome</keyword>
<gene>
    <name evidence="3" type="ORF">AYO21_03041</name>
</gene>
<evidence type="ECO:0000256" key="1">
    <source>
        <dbReference type="SAM" id="MobiDB-lite"/>
    </source>
</evidence>
<dbReference type="GO" id="GO:0042138">
    <property type="term" value="P:meiotic DNA double-strand break formation"/>
    <property type="evidence" value="ECO:0007669"/>
    <property type="project" value="TreeGrafter"/>
</dbReference>
<reference evidence="3 4" key="1">
    <citation type="submission" date="2016-03" db="EMBL/GenBank/DDBJ databases">
        <title>Draft genome sequence of the Fonsecaea monophora CBS 269.37.</title>
        <authorList>
            <person name="Bombassaro A."/>
            <person name="Vinicius W.A."/>
            <person name="De Hoog S."/>
            <person name="Sun J."/>
            <person name="Souza E.M."/>
            <person name="Raittz R.T."/>
            <person name="Costa F."/>
            <person name="Leao A.C."/>
            <person name="Tadra-Sfeir M.Z."/>
            <person name="Baura V."/>
            <person name="Balsanelli E."/>
            <person name="Pedrosa F.O."/>
            <person name="Moreno L.F."/>
            <person name="Steffens M.B."/>
            <person name="Xi L."/>
            <person name="Bocca A.L."/>
            <person name="Felipe M.S."/>
            <person name="Teixeira M."/>
            <person name="Telles Filho F.Q."/>
            <person name="Azevedo C.M."/>
            <person name="Gomes R."/>
            <person name="Vicente V.A."/>
        </authorList>
    </citation>
    <scope>NUCLEOTIDE SEQUENCE [LARGE SCALE GENOMIC DNA]</scope>
    <source>
        <strain evidence="3 4">CBS 269.37</strain>
    </source>
</reference>
<dbReference type="InterPro" id="IPR036078">
    <property type="entry name" value="Spo11/TopoVI_A_sf"/>
</dbReference>
<proteinExistence type="predicted"/>
<organism evidence="3 4">
    <name type="scientific">Fonsecaea monophora</name>
    <dbReference type="NCBI Taxonomy" id="254056"/>
    <lineage>
        <taxon>Eukaryota</taxon>
        <taxon>Fungi</taxon>
        <taxon>Dikarya</taxon>
        <taxon>Ascomycota</taxon>
        <taxon>Pezizomycotina</taxon>
        <taxon>Eurotiomycetes</taxon>
        <taxon>Chaetothyriomycetidae</taxon>
        <taxon>Chaetothyriales</taxon>
        <taxon>Herpotrichiellaceae</taxon>
        <taxon>Fonsecaea</taxon>
    </lineage>
</organism>